<dbReference type="AlphaFoldDB" id="A0A1J1LUC3"/>
<accession>A0A1J1LUC3</accession>
<dbReference type="RefSeq" id="WP_072722808.1">
    <property type="nucleotide sequence ID" value="NZ_LN889821.1"/>
</dbReference>
<sequence>MVTKGNYELQKELKQQKLYDLDLSILDNKIRAKSNDLKVSQIDVKRSEIKVLASQENLTQDGINLNILKEKTLQLTDGLNFEKANTRINRDKLLIQGNKAMLELSQIKAELSESQALFSLKFSSQAQQKINLLK</sequence>
<dbReference type="Proteomes" id="UP000184315">
    <property type="component" value="Unassembled WGS sequence"/>
</dbReference>
<organism evidence="1 2">
    <name type="scientific">Planktothrix tepida PCC 9214</name>
    <dbReference type="NCBI Taxonomy" id="671072"/>
    <lineage>
        <taxon>Bacteria</taxon>
        <taxon>Bacillati</taxon>
        <taxon>Cyanobacteriota</taxon>
        <taxon>Cyanophyceae</taxon>
        <taxon>Oscillatoriophycideae</taxon>
        <taxon>Oscillatoriales</taxon>
        <taxon>Microcoleaceae</taxon>
        <taxon>Planktothrix</taxon>
    </lineage>
</organism>
<dbReference type="STRING" id="671072.PL9214830001"/>
<protein>
    <submittedName>
        <fullName evidence="1">Uncharacterized protein</fullName>
    </submittedName>
</protein>
<dbReference type="OrthoDB" id="9916765at2"/>
<proteinExistence type="predicted"/>
<gene>
    <name evidence="1" type="ORF">PL9214830001</name>
</gene>
<keyword evidence="2" id="KW-1185">Reference proteome</keyword>
<name>A0A1J1LUC3_9CYAN</name>
<dbReference type="EMBL" id="CZDF01000191">
    <property type="protein sequence ID" value="CUR36189.1"/>
    <property type="molecule type" value="Genomic_DNA"/>
</dbReference>
<evidence type="ECO:0000313" key="1">
    <source>
        <dbReference type="EMBL" id="CUR36189.1"/>
    </source>
</evidence>
<evidence type="ECO:0000313" key="2">
    <source>
        <dbReference type="Proteomes" id="UP000184315"/>
    </source>
</evidence>
<reference evidence="2" key="1">
    <citation type="submission" date="2015-10" db="EMBL/GenBank/DDBJ databases">
        <authorList>
            <person name="Regsiter A."/>
            <person name="william w."/>
        </authorList>
    </citation>
    <scope>NUCLEOTIDE SEQUENCE [LARGE SCALE GENOMIC DNA]</scope>
</reference>